<gene>
    <name evidence="1" type="ORF">CLIT_23c01070</name>
</gene>
<dbReference type="OrthoDB" id="2057137at2"/>
<dbReference type="eggNOG" id="ENOG5032SVI">
    <property type="taxonomic scope" value="Bacteria"/>
</dbReference>
<keyword evidence="2" id="KW-1185">Reference proteome</keyword>
<evidence type="ECO:0000313" key="1">
    <source>
        <dbReference type="EMBL" id="KDR93835.1"/>
    </source>
</evidence>
<dbReference type="Proteomes" id="UP000027946">
    <property type="component" value="Unassembled WGS sequence"/>
</dbReference>
<comment type="caution">
    <text evidence="1">The sequence shown here is derived from an EMBL/GenBank/DDBJ whole genome shotgun (WGS) entry which is preliminary data.</text>
</comment>
<name>A0A069RC45_PEPLI</name>
<reference evidence="1 2" key="1">
    <citation type="submission" date="2014-03" db="EMBL/GenBank/DDBJ databases">
        <title>Genome sequence of Clostridium litorale W6, DSM 5388.</title>
        <authorList>
            <person name="Poehlein A."/>
            <person name="Jagirdar A."/>
            <person name="Khonsari B."/>
            <person name="Chibani C.M."/>
            <person name="Gutierrez Gutierrez D.A."/>
            <person name="Davydova E."/>
            <person name="Alghaithi H.S."/>
            <person name="Nair K.P."/>
            <person name="Dhamotharan K."/>
            <person name="Chandran L."/>
            <person name="G W."/>
            <person name="Daniel R."/>
        </authorList>
    </citation>
    <scope>NUCLEOTIDE SEQUENCE [LARGE SCALE GENOMIC DNA]</scope>
    <source>
        <strain evidence="1 2">W6</strain>
    </source>
</reference>
<organism evidence="1 2">
    <name type="scientific">Peptoclostridium litorale DSM 5388</name>
    <dbReference type="NCBI Taxonomy" id="1121324"/>
    <lineage>
        <taxon>Bacteria</taxon>
        <taxon>Bacillati</taxon>
        <taxon>Bacillota</taxon>
        <taxon>Clostridia</taxon>
        <taxon>Peptostreptococcales</taxon>
        <taxon>Peptoclostridiaceae</taxon>
        <taxon>Peptoclostridium</taxon>
    </lineage>
</organism>
<dbReference type="STRING" id="1121324.CLIT_23c01070"/>
<accession>A0A069RC45</accession>
<sequence>MEYAFLKTEMTQHEMILNQLGADVKIVQGIMCYVSIEINGIPVEYVYQINNVGNYFLQRLSPYPMVAGSFVSKDEVINLIKHDISQFKNAANSSAFKDFIEINKNLTRLARQFEDLYLYYNVPHDTLQSMNESLKSLDSLIKECKVTSKRVYFEKDPETV</sequence>
<proteinExistence type="predicted"/>
<dbReference type="RefSeq" id="WP_052636373.1">
    <property type="nucleotide sequence ID" value="NZ_FSRH01000004.1"/>
</dbReference>
<evidence type="ECO:0000313" key="2">
    <source>
        <dbReference type="Proteomes" id="UP000027946"/>
    </source>
</evidence>
<dbReference type="AlphaFoldDB" id="A0A069RC45"/>
<protein>
    <submittedName>
        <fullName evidence="1">Uncharacterized protein</fullName>
    </submittedName>
</protein>
<dbReference type="EMBL" id="JJMM01000026">
    <property type="protein sequence ID" value="KDR93835.1"/>
    <property type="molecule type" value="Genomic_DNA"/>
</dbReference>